<feature type="transmembrane region" description="Helical" evidence="6">
    <location>
        <begin position="69"/>
        <end position="89"/>
    </location>
</feature>
<dbReference type="Pfam" id="PF01810">
    <property type="entry name" value="LysE"/>
    <property type="match status" value="1"/>
</dbReference>
<keyword evidence="5 6" id="KW-0472">Membrane</keyword>
<dbReference type="EMBL" id="CP016181">
    <property type="protein sequence ID" value="AWY01538.1"/>
    <property type="molecule type" value="Genomic_DNA"/>
</dbReference>
<evidence type="ECO:0000256" key="4">
    <source>
        <dbReference type="ARBA" id="ARBA00022989"/>
    </source>
</evidence>
<evidence type="ECO:0000256" key="5">
    <source>
        <dbReference type="ARBA" id="ARBA00023136"/>
    </source>
</evidence>
<dbReference type="Proteomes" id="UP000249898">
    <property type="component" value="Chromosome"/>
</dbReference>
<sequence length="209" mass="23090">MSLFIIWLGVMFPLVFSPGPANIVFAMSGAKVGVKRSIPLLAGIDSVFIVKSIIVGFGLGEVVRSQPTLMNTIQLLGSVYLFYLAITFISSHTTKLEGTAETLGFIDGMLVQVLNSKGWLMVFLMFTLFTEQSQEKFGQNGIIILIVWLAILNISMHFIWISIGELLSRVSSSKVYEKALNFFYAGCLALVAIRLIIENPMVIEFISHS</sequence>
<comment type="subcellular location">
    <subcellularLocation>
        <location evidence="1">Cell membrane</location>
        <topology evidence="1">Multi-pass membrane protein</topology>
    </subcellularLocation>
</comment>
<dbReference type="GO" id="GO:0033228">
    <property type="term" value="P:cysteine export across plasma membrane"/>
    <property type="evidence" value="ECO:0007669"/>
    <property type="project" value="TreeGrafter"/>
</dbReference>
<accession>A0A2Z4PV96</accession>
<dbReference type="RefSeq" id="WP_112140115.1">
    <property type="nucleotide sequence ID" value="NZ_CP016181.1"/>
</dbReference>
<feature type="transmembrane region" description="Helical" evidence="6">
    <location>
        <begin position="109"/>
        <end position="129"/>
    </location>
</feature>
<dbReference type="GO" id="GO:0015171">
    <property type="term" value="F:amino acid transmembrane transporter activity"/>
    <property type="evidence" value="ECO:0007669"/>
    <property type="project" value="TreeGrafter"/>
</dbReference>
<feature type="transmembrane region" description="Helical" evidence="6">
    <location>
        <begin position="36"/>
        <end position="57"/>
    </location>
</feature>
<evidence type="ECO:0000256" key="3">
    <source>
        <dbReference type="ARBA" id="ARBA00022692"/>
    </source>
</evidence>
<proteinExistence type="predicted"/>
<keyword evidence="2" id="KW-1003">Cell membrane</keyword>
<dbReference type="AlphaFoldDB" id="A0A2Z4PV96"/>
<evidence type="ECO:0000256" key="2">
    <source>
        <dbReference type="ARBA" id="ARBA00022475"/>
    </source>
</evidence>
<evidence type="ECO:0000256" key="1">
    <source>
        <dbReference type="ARBA" id="ARBA00004651"/>
    </source>
</evidence>
<dbReference type="InterPro" id="IPR001123">
    <property type="entry name" value="LeuE-type"/>
</dbReference>
<evidence type="ECO:0000256" key="6">
    <source>
        <dbReference type="SAM" id="Phobius"/>
    </source>
</evidence>
<reference evidence="7 8" key="1">
    <citation type="submission" date="2016-06" db="EMBL/GenBank/DDBJ databases">
        <title>The sequenced genome of the ice-adhering bacterium Marinomonas primoryensis, from Antarctica.</title>
        <authorList>
            <person name="Graham L."/>
            <person name="Vance T.D.R."/>
            <person name="Davies P.L."/>
        </authorList>
    </citation>
    <scope>NUCLEOTIDE SEQUENCE [LARGE SCALE GENOMIC DNA]</scope>
    <source>
        <strain evidence="7 8">AceL</strain>
    </source>
</reference>
<evidence type="ECO:0000313" key="7">
    <source>
        <dbReference type="EMBL" id="AWY01538.1"/>
    </source>
</evidence>
<feature type="transmembrane region" description="Helical" evidence="6">
    <location>
        <begin position="180"/>
        <end position="197"/>
    </location>
</feature>
<name>A0A2Z4PV96_9GAMM</name>
<dbReference type="OrthoDB" id="9812084at2"/>
<dbReference type="PANTHER" id="PTHR30086:SF20">
    <property type="entry name" value="ARGININE EXPORTER PROTEIN ARGO-RELATED"/>
    <property type="match status" value="1"/>
</dbReference>
<gene>
    <name evidence="7" type="ORF">A8139_17400</name>
</gene>
<organism evidence="7 8">
    <name type="scientific">Marinomonas primoryensis</name>
    <dbReference type="NCBI Taxonomy" id="178399"/>
    <lineage>
        <taxon>Bacteria</taxon>
        <taxon>Pseudomonadati</taxon>
        <taxon>Pseudomonadota</taxon>
        <taxon>Gammaproteobacteria</taxon>
        <taxon>Oceanospirillales</taxon>
        <taxon>Oceanospirillaceae</taxon>
        <taxon>Marinomonas</taxon>
    </lineage>
</organism>
<protein>
    <submittedName>
        <fullName evidence="7">Threonine transporter</fullName>
    </submittedName>
</protein>
<dbReference type="GO" id="GO:0005886">
    <property type="term" value="C:plasma membrane"/>
    <property type="evidence" value="ECO:0007669"/>
    <property type="project" value="UniProtKB-SubCell"/>
</dbReference>
<evidence type="ECO:0000313" key="8">
    <source>
        <dbReference type="Proteomes" id="UP000249898"/>
    </source>
</evidence>
<dbReference type="PANTHER" id="PTHR30086">
    <property type="entry name" value="ARGININE EXPORTER PROTEIN ARGO"/>
    <property type="match status" value="1"/>
</dbReference>
<keyword evidence="4 6" id="KW-1133">Transmembrane helix</keyword>
<keyword evidence="3 6" id="KW-0812">Transmembrane</keyword>
<feature type="transmembrane region" description="Helical" evidence="6">
    <location>
        <begin position="141"/>
        <end position="160"/>
    </location>
</feature>